<evidence type="ECO:0000313" key="2">
    <source>
        <dbReference type="EMBL" id="KAH0960570.1"/>
    </source>
</evidence>
<organism evidence="2 3">
    <name type="scientific">Hirsutella rhossiliensis</name>
    <dbReference type="NCBI Taxonomy" id="111463"/>
    <lineage>
        <taxon>Eukaryota</taxon>
        <taxon>Fungi</taxon>
        <taxon>Dikarya</taxon>
        <taxon>Ascomycota</taxon>
        <taxon>Pezizomycotina</taxon>
        <taxon>Sordariomycetes</taxon>
        <taxon>Hypocreomycetidae</taxon>
        <taxon>Hypocreales</taxon>
        <taxon>Ophiocordycipitaceae</taxon>
        <taxon>Hirsutella</taxon>
    </lineage>
</organism>
<feature type="compositionally biased region" description="Acidic residues" evidence="1">
    <location>
        <begin position="1"/>
        <end position="17"/>
    </location>
</feature>
<keyword evidence="3" id="KW-1185">Reference proteome</keyword>
<feature type="region of interest" description="Disordered" evidence="1">
    <location>
        <begin position="1"/>
        <end position="81"/>
    </location>
</feature>
<protein>
    <submittedName>
        <fullName evidence="2">Uncharacterized protein</fullName>
    </submittedName>
</protein>
<reference evidence="2" key="1">
    <citation type="submission" date="2021-09" db="EMBL/GenBank/DDBJ databases">
        <title>A high-quality genome of the endoparasitic fungus Hirsutella rhossiliensis with a comparison of Hirsutella genomes reveals transposable elements contributing to genome size variation.</title>
        <authorList>
            <person name="Lin R."/>
            <person name="Jiao Y."/>
            <person name="Sun X."/>
            <person name="Ling J."/>
            <person name="Xie B."/>
            <person name="Cheng X."/>
        </authorList>
    </citation>
    <scope>NUCLEOTIDE SEQUENCE</scope>
    <source>
        <strain evidence="2">HR02</strain>
    </source>
</reference>
<comment type="caution">
    <text evidence="2">The sequence shown here is derived from an EMBL/GenBank/DDBJ whole genome shotgun (WGS) entry which is preliminary data.</text>
</comment>
<gene>
    <name evidence="2" type="ORF">HRG_08725</name>
</gene>
<sequence length="81" mass="8665">MGDDELEGSESNLEDDAGQVSVDDSGSNVKFTAEESADTMESERDSDLTRHTEAAREPGRGYPAKGLYPVKKKSGIVATTQ</sequence>
<name>A0A9P8MSS7_9HYPO</name>
<proteinExistence type="predicted"/>
<dbReference type="EMBL" id="JAIZPD010000010">
    <property type="protein sequence ID" value="KAH0960570.1"/>
    <property type="molecule type" value="Genomic_DNA"/>
</dbReference>
<dbReference type="RefSeq" id="XP_044718083.1">
    <property type="nucleotide sequence ID" value="XM_044867196.1"/>
</dbReference>
<dbReference type="GeneID" id="68357854"/>
<dbReference type="Proteomes" id="UP000824596">
    <property type="component" value="Unassembled WGS sequence"/>
</dbReference>
<dbReference type="AlphaFoldDB" id="A0A9P8MSS7"/>
<feature type="compositionally biased region" description="Basic and acidic residues" evidence="1">
    <location>
        <begin position="41"/>
        <end position="59"/>
    </location>
</feature>
<evidence type="ECO:0000313" key="3">
    <source>
        <dbReference type="Proteomes" id="UP000824596"/>
    </source>
</evidence>
<accession>A0A9P8MSS7</accession>
<evidence type="ECO:0000256" key="1">
    <source>
        <dbReference type="SAM" id="MobiDB-lite"/>
    </source>
</evidence>